<dbReference type="PANTHER" id="PTHR16222">
    <property type="entry name" value="ADP-RIBOSYLGLYCOHYDROLASE"/>
    <property type="match status" value="1"/>
</dbReference>
<dbReference type="Gene3D" id="1.10.4080.10">
    <property type="entry name" value="ADP-ribosylation/Crystallin J1"/>
    <property type="match status" value="1"/>
</dbReference>
<dbReference type="PANTHER" id="PTHR16222:SF17">
    <property type="entry name" value="SELENOPROTEIN J"/>
    <property type="match status" value="1"/>
</dbReference>
<dbReference type="InterPro" id="IPR005502">
    <property type="entry name" value="Ribosyl_crysJ1"/>
</dbReference>
<dbReference type="RefSeq" id="XP_067691721.1">
    <property type="nucleotide sequence ID" value="XM_067836350.1"/>
</dbReference>
<sequence length="422" mass="45392">MVATLSHTPPPVVENFYQNSFKQLSMVQQKQVGLLVGVAVADAAARPLNGYTREEVEAYLKNMREETQGEGSVPTVAAVTENSVLAFARVPPRGMMRDDTEHGHKGRSPAASSSQLNSPSTSLIVHSFTYQLYFEMLRAMSSARGDFAVEYVQERLVRVPTAMGAQQTFAAEHASLLNTLCTLLGTPAIYPYASDAALRSYLEPFIAFLTESPMPLQAAGTDGGVIGQGDGVSPAEASAAERAAVRDYTFSVLGVVLRQLQSNPHATRNAAFMAVPDTAAVFPEDVQPFVPSTAAAPAETRTRLWKMQRYLATRAASVPSGMAGSQWLPQWLPQRCTAADTVTVREALRIAQAPVAFVQGVAQAIRLGGSTCQRAMLVGALLGAKLGVRHIPMEWLSATADHKAVSTMSLEVAQWSWNPPHH</sequence>
<evidence type="ECO:0000256" key="1">
    <source>
        <dbReference type="SAM" id="MobiDB-lite"/>
    </source>
</evidence>
<dbReference type="GeneID" id="94171860"/>
<evidence type="ECO:0000313" key="2">
    <source>
        <dbReference type="EMBL" id="KAG5475192.1"/>
    </source>
</evidence>
<feature type="compositionally biased region" description="Low complexity" evidence="1">
    <location>
        <begin position="108"/>
        <end position="118"/>
    </location>
</feature>
<dbReference type="OrthoDB" id="410104at2759"/>
<gene>
    <name evidence="2" type="ORF">CUR178_04643</name>
</gene>
<dbReference type="EMBL" id="JAFHKP010000028">
    <property type="protein sequence ID" value="KAG5475192.1"/>
    <property type="molecule type" value="Genomic_DNA"/>
</dbReference>
<dbReference type="InterPro" id="IPR050792">
    <property type="entry name" value="ADP-ribosylglycohydrolase"/>
</dbReference>
<feature type="region of interest" description="Disordered" evidence="1">
    <location>
        <begin position="91"/>
        <end position="118"/>
    </location>
</feature>
<dbReference type="InterPro" id="IPR036705">
    <property type="entry name" value="Ribosyl_crysJ1_sf"/>
</dbReference>
<name>A0A836KJI0_LEIEN</name>
<evidence type="ECO:0000313" key="3">
    <source>
        <dbReference type="Proteomes" id="UP000674179"/>
    </source>
</evidence>
<accession>A0A836KJI0</accession>
<dbReference type="SUPFAM" id="SSF101478">
    <property type="entry name" value="ADP-ribosylglycohydrolase"/>
    <property type="match status" value="1"/>
</dbReference>
<reference evidence="2 3" key="1">
    <citation type="submission" date="2021-02" db="EMBL/GenBank/DDBJ databases">
        <title>Leishmania (Mundinia) enrietti genome sequencing and assembly.</title>
        <authorList>
            <person name="Almutairi H."/>
            <person name="Gatherer D."/>
        </authorList>
    </citation>
    <scope>NUCLEOTIDE SEQUENCE [LARGE SCALE GENOMIC DNA]</scope>
    <source>
        <strain evidence="2">CUR178</strain>
    </source>
</reference>
<protein>
    <recommendedName>
        <fullName evidence="4">ADP-ribosylglycohydrolase</fullName>
    </recommendedName>
</protein>
<dbReference type="AlphaFoldDB" id="A0A836KJI0"/>
<dbReference type="KEGG" id="lenr:94171860"/>
<proteinExistence type="predicted"/>
<evidence type="ECO:0008006" key="4">
    <source>
        <dbReference type="Google" id="ProtNLM"/>
    </source>
</evidence>
<comment type="caution">
    <text evidence="2">The sequence shown here is derived from an EMBL/GenBank/DDBJ whole genome shotgun (WGS) entry which is preliminary data.</text>
</comment>
<organism evidence="2 3">
    <name type="scientific">Leishmania enriettii</name>
    <dbReference type="NCBI Taxonomy" id="5663"/>
    <lineage>
        <taxon>Eukaryota</taxon>
        <taxon>Discoba</taxon>
        <taxon>Euglenozoa</taxon>
        <taxon>Kinetoplastea</taxon>
        <taxon>Metakinetoplastina</taxon>
        <taxon>Trypanosomatida</taxon>
        <taxon>Trypanosomatidae</taxon>
        <taxon>Leishmaniinae</taxon>
        <taxon>Leishmania</taxon>
    </lineage>
</organism>
<keyword evidence="3" id="KW-1185">Reference proteome</keyword>
<dbReference type="Pfam" id="PF03747">
    <property type="entry name" value="ADP_ribosyl_GH"/>
    <property type="match status" value="1"/>
</dbReference>
<dbReference type="Proteomes" id="UP000674179">
    <property type="component" value="Chromosome 28"/>
</dbReference>